<dbReference type="SUPFAM" id="SSF47699">
    <property type="entry name" value="Bifunctional inhibitor/lipid-transfer protein/seed storage 2S albumin"/>
    <property type="match status" value="1"/>
</dbReference>
<organism evidence="9 10">
    <name type="scientific">Rhamnella rubrinervis</name>
    <dbReference type="NCBI Taxonomy" id="2594499"/>
    <lineage>
        <taxon>Eukaryota</taxon>
        <taxon>Viridiplantae</taxon>
        <taxon>Streptophyta</taxon>
        <taxon>Embryophyta</taxon>
        <taxon>Tracheophyta</taxon>
        <taxon>Spermatophyta</taxon>
        <taxon>Magnoliopsida</taxon>
        <taxon>eudicotyledons</taxon>
        <taxon>Gunneridae</taxon>
        <taxon>Pentapetalae</taxon>
        <taxon>rosids</taxon>
        <taxon>fabids</taxon>
        <taxon>Rosales</taxon>
        <taxon>Rhamnaceae</taxon>
        <taxon>rhamnoid group</taxon>
        <taxon>Rhamneae</taxon>
        <taxon>Rhamnella</taxon>
    </lineage>
</organism>
<comment type="caution">
    <text evidence="9">The sequence shown here is derived from an EMBL/GenBank/DDBJ whole genome shotgun (WGS) entry which is preliminary data.</text>
</comment>
<keyword evidence="3" id="KW-0813">Transport</keyword>
<evidence type="ECO:0000256" key="2">
    <source>
        <dbReference type="ARBA" id="ARBA00008262"/>
    </source>
</evidence>
<dbReference type="EMBL" id="VOIH02000002">
    <property type="protein sequence ID" value="KAF3453520.1"/>
    <property type="molecule type" value="Genomic_DNA"/>
</dbReference>
<keyword evidence="6" id="KW-0708">Seed storage protein</keyword>
<proteinExistence type="inferred from homology"/>
<dbReference type="AlphaFoldDB" id="A0A8K0HJF6"/>
<keyword evidence="10" id="KW-1185">Reference proteome</keyword>
<gene>
    <name evidence="9" type="ORF">FNV43_RR03960</name>
</gene>
<dbReference type="Pfam" id="PF13016">
    <property type="entry name" value="Gliadin"/>
    <property type="match status" value="1"/>
</dbReference>
<dbReference type="GO" id="GO:0045735">
    <property type="term" value="F:nutrient reservoir activity"/>
    <property type="evidence" value="ECO:0007669"/>
    <property type="project" value="UniProtKB-KW"/>
</dbReference>
<dbReference type="InterPro" id="IPR036312">
    <property type="entry name" value="Bifun_inhib/LTP/seed_sf"/>
</dbReference>
<keyword evidence="5" id="KW-0446">Lipid-binding</keyword>
<dbReference type="PANTHER" id="PTHR35496">
    <property type="entry name" value="2S SEED STORAGE PROTEIN 1-RELATED"/>
    <property type="match status" value="1"/>
</dbReference>
<evidence type="ECO:0000313" key="10">
    <source>
        <dbReference type="Proteomes" id="UP000796880"/>
    </source>
</evidence>
<evidence type="ECO:0000259" key="8">
    <source>
        <dbReference type="SMART" id="SM00499"/>
    </source>
</evidence>
<feature type="signal peptide" evidence="7">
    <location>
        <begin position="1"/>
        <end position="24"/>
    </location>
</feature>
<dbReference type="Gene3D" id="1.10.110.10">
    <property type="entry name" value="Plant lipid-transfer and hydrophobic proteins"/>
    <property type="match status" value="1"/>
</dbReference>
<evidence type="ECO:0000256" key="7">
    <source>
        <dbReference type="SAM" id="SignalP"/>
    </source>
</evidence>
<dbReference type="PANTHER" id="PTHR35496:SF4">
    <property type="entry name" value="2S SULFUR-RICH SEED STORAGE PROTEIN 2-LIKE"/>
    <property type="match status" value="1"/>
</dbReference>
<keyword evidence="4" id="KW-0758">Storage protein</keyword>
<evidence type="ECO:0000256" key="1">
    <source>
        <dbReference type="ARBA" id="ARBA00003211"/>
    </source>
</evidence>
<evidence type="ECO:0000256" key="3">
    <source>
        <dbReference type="ARBA" id="ARBA00022448"/>
    </source>
</evidence>
<comment type="function">
    <text evidence="1">Plant non-specific lipid-transfer proteins transfer phospholipids as well as galactolipids across membranes. May play a role in wax or cutin deposition in the cell walls of expanding epidermal cells and certain secretory tissues.</text>
</comment>
<feature type="chain" id="PRO_5035461740" description="Bifunctional inhibitor/plant lipid transfer protein/seed storage helical domain-containing protein" evidence="7">
    <location>
        <begin position="25"/>
        <end position="152"/>
    </location>
</feature>
<protein>
    <recommendedName>
        <fullName evidence="8">Bifunctional inhibitor/plant lipid transfer protein/seed storage helical domain-containing protein</fullName>
    </recommendedName>
</protein>
<evidence type="ECO:0000256" key="4">
    <source>
        <dbReference type="ARBA" id="ARBA00022761"/>
    </source>
</evidence>
<dbReference type="SMART" id="SM00499">
    <property type="entry name" value="AAI"/>
    <property type="match status" value="1"/>
</dbReference>
<sequence>MARKLSMLAVTLALVVLIARTTSAFRTTFTTVEVEDNTGSSEQCRQQLQDHNLNNCQELVRQQGRGYLALSTDDSNQQQQQYERQCCRELSEIPEQCQCQALEELLLLQVLEGHLSVEQTERVALQFEDLPQRCQSGSQRCQFHGSSRRLTF</sequence>
<accession>A0A8K0HJF6</accession>
<dbReference type="InterPro" id="IPR016140">
    <property type="entry name" value="Bifunc_inhib/LTP/seed_store"/>
</dbReference>
<keyword evidence="7" id="KW-0732">Signal</keyword>
<comment type="similarity">
    <text evidence="2">Belongs to the 2S seed storage albumins family.</text>
</comment>
<evidence type="ECO:0000256" key="5">
    <source>
        <dbReference type="ARBA" id="ARBA00023121"/>
    </source>
</evidence>
<name>A0A8K0HJF6_9ROSA</name>
<evidence type="ECO:0000313" key="9">
    <source>
        <dbReference type="EMBL" id="KAF3453520.1"/>
    </source>
</evidence>
<reference evidence="9" key="1">
    <citation type="submission" date="2020-03" db="EMBL/GenBank/DDBJ databases">
        <title>A high-quality chromosome-level genome assembly of a woody plant with both climbing and erect habits, Rhamnella rubrinervis.</title>
        <authorList>
            <person name="Lu Z."/>
            <person name="Yang Y."/>
            <person name="Zhu X."/>
            <person name="Sun Y."/>
        </authorList>
    </citation>
    <scope>NUCLEOTIDE SEQUENCE</scope>
    <source>
        <strain evidence="9">BYM</strain>
        <tissue evidence="9">Leaf</tissue>
    </source>
</reference>
<dbReference type="Proteomes" id="UP000796880">
    <property type="component" value="Unassembled WGS sequence"/>
</dbReference>
<evidence type="ECO:0000256" key="6">
    <source>
        <dbReference type="ARBA" id="ARBA00023129"/>
    </source>
</evidence>
<feature type="domain" description="Bifunctional inhibitor/plant lipid transfer protein/seed storage helical" evidence="8">
    <location>
        <begin position="44"/>
        <end position="141"/>
    </location>
</feature>
<dbReference type="GO" id="GO:0008289">
    <property type="term" value="F:lipid binding"/>
    <property type="evidence" value="ECO:0007669"/>
    <property type="project" value="UniProtKB-KW"/>
</dbReference>
<dbReference type="InterPro" id="IPR000617">
    <property type="entry name" value="Napin/2SS/CON"/>
</dbReference>